<dbReference type="Proteomes" id="UP000474175">
    <property type="component" value="Unassembled WGS sequence"/>
</dbReference>
<gene>
    <name evidence="7" type="ORF">GK108_05435</name>
</gene>
<dbReference type="Pfam" id="PF13620">
    <property type="entry name" value="CarboxypepD_reg"/>
    <property type="match status" value="1"/>
</dbReference>
<feature type="region of interest" description="Disordered" evidence="4">
    <location>
        <begin position="244"/>
        <end position="266"/>
    </location>
</feature>
<dbReference type="Pfam" id="PF14905">
    <property type="entry name" value="OMP_b-brl_3"/>
    <property type="match status" value="1"/>
</dbReference>
<dbReference type="GO" id="GO:0030246">
    <property type="term" value="F:carbohydrate binding"/>
    <property type="evidence" value="ECO:0007669"/>
    <property type="project" value="InterPro"/>
</dbReference>
<dbReference type="AlphaFoldDB" id="A0A6L9L7K1"/>
<proteinExistence type="predicted"/>
<dbReference type="SUPFAM" id="SSF49452">
    <property type="entry name" value="Starch-binding domain-like"/>
    <property type="match status" value="1"/>
</dbReference>
<dbReference type="InterPro" id="IPR013784">
    <property type="entry name" value="Carb-bd-like_fold"/>
</dbReference>
<comment type="subcellular location">
    <subcellularLocation>
        <location evidence="1">Cell outer membrane</location>
    </subcellularLocation>
</comment>
<evidence type="ECO:0000256" key="3">
    <source>
        <dbReference type="ARBA" id="ARBA00023237"/>
    </source>
</evidence>
<dbReference type="InterPro" id="IPR036942">
    <property type="entry name" value="Beta-barrel_TonB_sf"/>
</dbReference>
<sequence>MNSFFTRYSPFVALTLFICCLSLTSALGQTKPGTIKGSVVDSTTRKPLMEASVSLMLARDSSLVSFEITDGDGKFSFSNLAEGQYRVFVTYVGYRAAVKRISITAAEPVGDVGAVELLAQSQTLAEISVKGEQAPMAVKGDTLEFNAGSFKTQPNAQVEDLLKKIPGVQVDRDGTITAQGQSVTKVLVDGKPFFGNDPKMATRNLPADIIDKVQVFDQLSEQAAFNGVDDGDRSKTINITTKKDKRKGTFGQQSVAVGPKPGDDPRYAVKGTLNRFNNGEQISLLGMANNINQQGFTAQDLGLGNNFGGSGRGSGGGGGGGGSFVRSGGGGGGSGNGQVGNNAITQSWAGGINYKNSFGKKIDLAGSYNVSNTNTLTEQSSRRENILPNFNTSGGTTTRTDSTFIRNQVNGSDNTNTNHRVNLRLDYRIDSLTTLRVIPNLSWLNSNYSNTSNSRTVNSEGATTNTGLTNYNSTGDGFNGNNSLLLLRKFRKVGRTFSVNWNVAMNNQDNSGINQSQTRSSTPLSTTLGTPGSQTASDGMYEQIINQRNDQLNRSFTNSINVSYTEPLSMRQTLEFHYALSNNRNESNRAVNDFNEATGEYDRPNAYLSNNFLNTFLTNRGGVTWQTKRLKYTYALGLDGQQANLNSNSLTSDMALNRSFANLLPNALFTYNFAKNTTLRFNYRTRMNAPSVNQLQPVTNNTNPLNVQLGNLDLQPEYSHNVSLNFNRFNPSTFRNMFVSINASRTDNKIVNSTTFSPSGAQTTKPRNTDGYYTVNGSLVLGRPVKISDNRININLNTNVTYNQGTSFINEKSNLSRNWLVTQGLGLNTNINEKLDVNLSGNISLQSANYSLQPQQNTTYLNQTGMLDLFYQLPLRFTFTTNVTYNNYGGASGSYNQSFTLLNMALSRQLFKQNQGELRFQVFDLLNQNRSIVRNVTDTYVEEVQSRVLNRYFTVSFVYNLRNFGAGFTPPSNNRSNRQGMGSGQGGRGFRRNE</sequence>
<reference evidence="7 8" key="1">
    <citation type="submission" date="2020-02" db="EMBL/GenBank/DDBJ databases">
        <title>Draft genome sequence of two Spirosoma agri KCTC 52727 and Spirosoma terrae KCTC 52035.</title>
        <authorList>
            <person name="Rojas J."/>
            <person name="Ambika Manirajan B."/>
            <person name="Suarez C."/>
            <person name="Ratering S."/>
            <person name="Schnell S."/>
        </authorList>
    </citation>
    <scope>NUCLEOTIDE SEQUENCE [LARGE SCALE GENOMIC DNA]</scope>
    <source>
        <strain evidence="7 8">KCTC 52035</strain>
    </source>
</reference>
<keyword evidence="3" id="KW-0998">Cell outer membrane</keyword>
<dbReference type="Gene3D" id="2.60.40.1120">
    <property type="entry name" value="Carboxypeptidase-like, regulatory domain"/>
    <property type="match status" value="1"/>
</dbReference>
<keyword evidence="5" id="KW-0732">Signal</keyword>
<evidence type="ECO:0000313" key="7">
    <source>
        <dbReference type="EMBL" id="NDU94308.1"/>
    </source>
</evidence>
<dbReference type="EMBL" id="JAAFZH010000002">
    <property type="protein sequence ID" value="NDU94308.1"/>
    <property type="molecule type" value="Genomic_DNA"/>
</dbReference>
<dbReference type="GO" id="GO:0009279">
    <property type="term" value="C:cell outer membrane"/>
    <property type="evidence" value="ECO:0007669"/>
    <property type="project" value="UniProtKB-SubCell"/>
</dbReference>
<feature type="compositionally biased region" description="Low complexity" evidence="4">
    <location>
        <begin position="515"/>
        <end position="533"/>
    </location>
</feature>
<keyword evidence="8" id="KW-1185">Reference proteome</keyword>
<evidence type="ECO:0000313" key="8">
    <source>
        <dbReference type="Proteomes" id="UP000474175"/>
    </source>
</evidence>
<accession>A0A6L9L7K1</accession>
<feature type="signal peptide" evidence="5">
    <location>
        <begin position="1"/>
        <end position="28"/>
    </location>
</feature>
<evidence type="ECO:0000256" key="1">
    <source>
        <dbReference type="ARBA" id="ARBA00004442"/>
    </source>
</evidence>
<evidence type="ECO:0000256" key="4">
    <source>
        <dbReference type="SAM" id="MobiDB-lite"/>
    </source>
</evidence>
<organism evidence="7 8">
    <name type="scientific">Spirosoma terrae</name>
    <dbReference type="NCBI Taxonomy" id="1968276"/>
    <lineage>
        <taxon>Bacteria</taxon>
        <taxon>Pseudomonadati</taxon>
        <taxon>Bacteroidota</taxon>
        <taxon>Cytophagia</taxon>
        <taxon>Cytophagales</taxon>
        <taxon>Cytophagaceae</taxon>
        <taxon>Spirosoma</taxon>
    </lineage>
</organism>
<feature type="region of interest" description="Disordered" evidence="4">
    <location>
        <begin position="969"/>
        <end position="994"/>
    </location>
</feature>
<keyword evidence="7" id="KW-0675">Receptor</keyword>
<feature type="domain" description="Outer membrane protein beta-barrel" evidence="6">
    <location>
        <begin position="544"/>
        <end position="818"/>
    </location>
</feature>
<dbReference type="Gene3D" id="2.40.170.20">
    <property type="entry name" value="TonB-dependent receptor, beta-barrel domain"/>
    <property type="match status" value="1"/>
</dbReference>
<name>A0A6L9L7K1_9BACT</name>
<feature type="region of interest" description="Disordered" evidence="4">
    <location>
        <begin position="312"/>
        <end position="338"/>
    </location>
</feature>
<feature type="chain" id="PRO_5026889537" evidence="5">
    <location>
        <begin position="29"/>
        <end position="994"/>
    </location>
</feature>
<keyword evidence="2" id="KW-0472">Membrane</keyword>
<comment type="caution">
    <text evidence="7">The sequence shown here is derived from an EMBL/GenBank/DDBJ whole genome shotgun (WGS) entry which is preliminary data.</text>
</comment>
<evidence type="ECO:0000256" key="2">
    <source>
        <dbReference type="ARBA" id="ARBA00023136"/>
    </source>
</evidence>
<evidence type="ECO:0000256" key="5">
    <source>
        <dbReference type="SAM" id="SignalP"/>
    </source>
</evidence>
<dbReference type="SUPFAM" id="SSF56935">
    <property type="entry name" value="Porins"/>
    <property type="match status" value="1"/>
</dbReference>
<protein>
    <submittedName>
        <fullName evidence="7">TonB-dependent receptor</fullName>
    </submittedName>
</protein>
<dbReference type="RefSeq" id="WP_163944085.1">
    <property type="nucleotide sequence ID" value="NZ_JAAFZH010000002.1"/>
</dbReference>
<dbReference type="InterPro" id="IPR041700">
    <property type="entry name" value="OMP_b-brl_3"/>
</dbReference>
<dbReference type="InterPro" id="IPR037066">
    <property type="entry name" value="Plug_dom_sf"/>
</dbReference>
<dbReference type="Gene3D" id="2.170.130.10">
    <property type="entry name" value="TonB-dependent receptor, plug domain"/>
    <property type="match status" value="1"/>
</dbReference>
<evidence type="ECO:0000259" key="6">
    <source>
        <dbReference type="Pfam" id="PF14905"/>
    </source>
</evidence>
<feature type="region of interest" description="Disordered" evidence="4">
    <location>
        <begin position="508"/>
        <end position="537"/>
    </location>
</feature>